<accession>A0ABN1I885</accession>
<gene>
    <name evidence="2" type="ORF">GCM10009104_26230</name>
</gene>
<proteinExistence type="predicted"/>
<evidence type="ECO:0000259" key="1">
    <source>
        <dbReference type="Pfam" id="PF00565"/>
    </source>
</evidence>
<dbReference type="Pfam" id="PF00565">
    <property type="entry name" value="SNase"/>
    <property type="match status" value="1"/>
</dbReference>
<evidence type="ECO:0000313" key="2">
    <source>
        <dbReference type="EMBL" id="GAA0696881.1"/>
    </source>
</evidence>
<dbReference type="InterPro" id="IPR016071">
    <property type="entry name" value="Staphylococal_nuclease_OB-fold"/>
</dbReference>
<reference evidence="2 3" key="1">
    <citation type="journal article" date="2019" name="Int. J. Syst. Evol. Microbiol.">
        <title>The Global Catalogue of Microorganisms (GCM) 10K type strain sequencing project: providing services to taxonomists for standard genome sequencing and annotation.</title>
        <authorList>
            <consortium name="The Broad Institute Genomics Platform"/>
            <consortium name="The Broad Institute Genome Sequencing Center for Infectious Disease"/>
            <person name="Wu L."/>
            <person name="Ma J."/>
        </authorList>
    </citation>
    <scope>NUCLEOTIDE SEQUENCE [LARGE SCALE GENOMIC DNA]</scope>
    <source>
        <strain evidence="2 3">JCM 15134</strain>
    </source>
</reference>
<name>A0ABN1I885_9GAMM</name>
<dbReference type="Gene3D" id="2.40.50.90">
    <property type="match status" value="1"/>
</dbReference>
<dbReference type="SUPFAM" id="SSF50199">
    <property type="entry name" value="Staphylococcal nuclease"/>
    <property type="match status" value="1"/>
</dbReference>
<sequence>MLPGVEPRDRYGRLLAHLYLPDGRLAAEELVRSGLGFALAVGRNNGLADCLFAAESETRLKRERLWRQSPIAAADVSRAGFAVVRGRVTRMTATRRGLYVDLDDHLALFLPQVLANEVRGQNWRKGQFLEARGWVIDRLRRQGRLSVGQQRWLLKVTQKYHLQSH</sequence>
<feature type="domain" description="TNase-like" evidence="1">
    <location>
        <begin position="6"/>
        <end position="68"/>
    </location>
</feature>
<comment type="caution">
    <text evidence="2">The sequence shown here is derived from an EMBL/GenBank/DDBJ whole genome shotgun (WGS) entry which is preliminary data.</text>
</comment>
<dbReference type="Proteomes" id="UP001499915">
    <property type="component" value="Unassembled WGS sequence"/>
</dbReference>
<protein>
    <recommendedName>
        <fullName evidence="1">TNase-like domain-containing protein</fullName>
    </recommendedName>
</protein>
<dbReference type="InterPro" id="IPR035437">
    <property type="entry name" value="SNase_OB-fold_sf"/>
</dbReference>
<keyword evidence="3" id="KW-1185">Reference proteome</keyword>
<evidence type="ECO:0000313" key="3">
    <source>
        <dbReference type="Proteomes" id="UP001499915"/>
    </source>
</evidence>
<dbReference type="EMBL" id="BAAAET010000003">
    <property type="protein sequence ID" value="GAA0696881.1"/>
    <property type="molecule type" value="Genomic_DNA"/>
</dbReference>
<organism evidence="2 3">
    <name type="scientific">Marinobacterium maritimum</name>
    <dbReference type="NCBI Taxonomy" id="500162"/>
    <lineage>
        <taxon>Bacteria</taxon>
        <taxon>Pseudomonadati</taxon>
        <taxon>Pseudomonadota</taxon>
        <taxon>Gammaproteobacteria</taxon>
        <taxon>Oceanospirillales</taxon>
        <taxon>Oceanospirillaceae</taxon>
        <taxon>Marinobacterium</taxon>
    </lineage>
</organism>